<sequence length="74" mass="8509">FHHFESFAPNFIGFDLDDCFFLPVFQKFHFGRDVNGLLNSTLLNIVLLLSASCPVDFKMKMERGNSLDDHELSI</sequence>
<reference evidence="1 2" key="1">
    <citation type="journal article" date="2019" name="Sci. Rep.">
        <title>Orb-weaving spider Araneus ventricosus genome elucidates the spidroin gene catalogue.</title>
        <authorList>
            <person name="Kono N."/>
            <person name="Nakamura H."/>
            <person name="Ohtoshi R."/>
            <person name="Moran D.A.P."/>
            <person name="Shinohara A."/>
            <person name="Yoshida Y."/>
            <person name="Fujiwara M."/>
            <person name="Mori M."/>
            <person name="Tomita M."/>
            <person name="Arakawa K."/>
        </authorList>
    </citation>
    <scope>NUCLEOTIDE SEQUENCE [LARGE SCALE GENOMIC DNA]</scope>
</reference>
<comment type="caution">
    <text evidence="1">The sequence shown here is derived from an EMBL/GenBank/DDBJ whole genome shotgun (WGS) entry which is preliminary data.</text>
</comment>
<evidence type="ECO:0000313" key="1">
    <source>
        <dbReference type="EMBL" id="GBO30222.1"/>
    </source>
</evidence>
<proteinExistence type="predicted"/>
<accession>A0A4Y2VZU1</accession>
<feature type="non-terminal residue" evidence="1">
    <location>
        <position position="1"/>
    </location>
</feature>
<name>A0A4Y2VZU1_ARAVE</name>
<protein>
    <submittedName>
        <fullName evidence="1">Uncharacterized protein</fullName>
    </submittedName>
</protein>
<evidence type="ECO:0000313" key="2">
    <source>
        <dbReference type="Proteomes" id="UP000499080"/>
    </source>
</evidence>
<dbReference type="EMBL" id="BGPR01053401">
    <property type="protein sequence ID" value="GBO30222.1"/>
    <property type="molecule type" value="Genomic_DNA"/>
</dbReference>
<dbReference type="Proteomes" id="UP000499080">
    <property type="component" value="Unassembled WGS sequence"/>
</dbReference>
<gene>
    <name evidence="1" type="ORF">AVEN_177032_1</name>
</gene>
<keyword evidence="2" id="KW-1185">Reference proteome</keyword>
<dbReference type="AlphaFoldDB" id="A0A4Y2VZU1"/>
<organism evidence="1 2">
    <name type="scientific">Araneus ventricosus</name>
    <name type="common">Orbweaver spider</name>
    <name type="synonym">Epeira ventricosa</name>
    <dbReference type="NCBI Taxonomy" id="182803"/>
    <lineage>
        <taxon>Eukaryota</taxon>
        <taxon>Metazoa</taxon>
        <taxon>Ecdysozoa</taxon>
        <taxon>Arthropoda</taxon>
        <taxon>Chelicerata</taxon>
        <taxon>Arachnida</taxon>
        <taxon>Araneae</taxon>
        <taxon>Araneomorphae</taxon>
        <taxon>Entelegynae</taxon>
        <taxon>Araneoidea</taxon>
        <taxon>Araneidae</taxon>
        <taxon>Araneus</taxon>
    </lineage>
</organism>